<evidence type="ECO:0000256" key="9">
    <source>
        <dbReference type="ARBA" id="ARBA00023242"/>
    </source>
</evidence>
<comment type="subcellular location">
    <subcellularLocation>
        <location evidence="1">Nucleus</location>
    </subcellularLocation>
</comment>
<keyword evidence="3" id="KW-0677">Repeat</keyword>
<dbReference type="FunCoup" id="A0A7M7SV41">
    <property type="interactions" value="661"/>
</dbReference>
<dbReference type="OMA" id="HTINGLY"/>
<feature type="domain" description="SET" evidence="13">
    <location>
        <begin position="268"/>
        <end position="379"/>
    </location>
</feature>
<dbReference type="SUPFAM" id="SSF82199">
    <property type="entry name" value="SET domain"/>
    <property type="match status" value="1"/>
</dbReference>
<feature type="domain" description="C2H2-type" evidence="12">
    <location>
        <begin position="927"/>
        <end position="955"/>
    </location>
</feature>
<feature type="domain" description="C2H2-type" evidence="12">
    <location>
        <begin position="728"/>
        <end position="755"/>
    </location>
</feature>
<evidence type="ECO:0000256" key="7">
    <source>
        <dbReference type="ARBA" id="ARBA00023125"/>
    </source>
</evidence>
<dbReference type="SMART" id="SM00317">
    <property type="entry name" value="SET"/>
    <property type="match status" value="1"/>
</dbReference>
<organism evidence="14 15">
    <name type="scientific">Strongylocentrotus purpuratus</name>
    <name type="common">Purple sea urchin</name>
    <dbReference type="NCBI Taxonomy" id="7668"/>
    <lineage>
        <taxon>Eukaryota</taxon>
        <taxon>Metazoa</taxon>
        <taxon>Echinodermata</taxon>
        <taxon>Eleutherozoa</taxon>
        <taxon>Echinozoa</taxon>
        <taxon>Echinoidea</taxon>
        <taxon>Euechinoidea</taxon>
        <taxon>Echinacea</taxon>
        <taxon>Camarodonta</taxon>
        <taxon>Echinidea</taxon>
        <taxon>Strongylocentrotidae</taxon>
        <taxon>Strongylocentrotus</taxon>
    </lineage>
</organism>
<feature type="domain" description="C2H2-type" evidence="12">
    <location>
        <begin position="814"/>
        <end position="842"/>
    </location>
</feature>
<dbReference type="InParanoid" id="A0A7M7SV41"/>
<feature type="compositionally biased region" description="Low complexity" evidence="11">
    <location>
        <begin position="660"/>
        <end position="670"/>
    </location>
</feature>
<reference evidence="15" key="1">
    <citation type="submission" date="2015-02" db="EMBL/GenBank/DDBJ databases">
        <title>Genome sequencing for Strongylocentrotus purpuratus.</title>
        <authorList>
            <person name="Murali S."/>
            <person name="Liu Y."/>
            <person name="Vee V."/>
            <person name="English A."/>
            <person name="Wang M."/>
            <person name="Skinner E."/>
            <person name="Han Y."/>
            <person name="Muzny D.M."/>
            <person name="Worley K.C."/>
            <person name="Gibbs R.A."/>
        </authorList>
    </citation>
    <scope>NUCLEOTIDE SEQUENCE</scope>
</reference>
<dbReference type="EnsemblMetazoa" id="XM_030977563">
    <property type="protein sequence ID" value="XP_030833423"/>
    <property type="gene ID" value="LOC591744"/>
</dbReference>
<evidence type="ECO:0000259" key="12">
    <source>
        <dbReference type="PROSITE" id="PS50157"/>
    </source>
</evidence>
<dbReference type="PROSITE" id="PS00028">
    <property type="entry name" value="ZINC_FINGER_C2H2_1"/>
    <property type="match status" value="14"/>
</dbReference>
<evidence type="ECO:0000256" key="3">
    <source>
        <dbReference type="ARBA" id="ARBA00022737"/>
    </source>
</evidence>
<feature type="region of interest" description="Disordered" evidence="11">
    <location>
        <begin position="580"/>
        <end position="686"/>
    </location>
</feature>
<keyword evidence="15" id="KW-1185">Reference proteome</keyword>
<dbReference type="FunFam" id="3.30.160.60:FF:000112">
    <property type="entry name" value="Mds1 and evi1 complex locus protein"/>
    <property type="match status" value="1"/>
</dbReference>
<evidence type="ECO:0000256" key="10">
    <source>
        <dbReference type="PROSITE-ProRule" id="PRU00042"/>
    </source>
</evidence>
<keyword evidence="5" id="KW-0862">Zinc</keyword>
<feature type="region of interest" description="Disordered" evidence="11">
    <location>
        <begin position="429"/>
        <end position="455"/>
    </location>
</feature>
<dbReference type="InterPro" id="IPR036236">
    <property type="entry name" value="Znf_C2H2_sf"/>
</dbReference>
<dbReference type="FunFam" id="3.30.160.60:FF:000347">
    <property type="entry name" value="PR domain zinc finger protein 10"/>
    <property type="match status" value="1"/>
</dbReference>
<dbReference type="InterPro" id="IPR046341">
    <property type="entry name" value="SET_dom_sf"/>
</dbReference>
<dbReference type="GO" id="GO:0008270">
    <property type="term" value="F:zinc ion binding"/>
    <property type="evidence" value="ECO:0007669"/>
    <property type="project" value="UniProtKB-KW"/>
</dbReference>
<protein>
    <recommendedName>
        <fullName evidence="16">PR domain zinc finger protein 10</fullName>
    </recommendedName>
</protein>
<dbReference type="Pfam" id="PF00096">
    <property type="entry name" value="zf-C2H2"/>
    <property type="match status" value="6"/>
</dbReference>
<dbReference type="PROSITE" id="PS50157">
    <property type="entry name" value="ZINC_FINGER_C2H2_2"/>
    <property type="match status" value="13"/>
</dbReference>
<feature type="compositionally biased region" description="Basic residues" evidence="11">
    <location>
        <begin position="437"/>
        <end position="447"/>
    </location>
</feature>
<reference evidence="14" key="2">
    <citation type="submission" date="2021-01" db="UniProtKB">
        <authorList>
            <consortium name="EnsemblMetazoa"/>
        </authorList>
    </citation>
    <scope>IDENTIFICATION</scope>
</reference>
<dbReference type="GO" id="GO:0045944">
    <property type="term" value="P:positive regulation of transcription by RNA polymerase II"/>
    <property type="evidence" value="ECO:0000318"/>
    <property type="project" value="GO_Central"/>
</dbReference>
<feature type="region of interest" description="Disordered" evidence="11">
    <location>
        <begin position="994"/>
        <end position="1019"/>
    </location>
</feature>
<evidence type="ECO:0000256" key="6">
    <source>
        <dbReference type="ARBA" id="ARBA00023015"/>
    </source>
</evidence>
<dbReference type="PROSITE" id="PS50280">
    <property type="entry name" value="SET"/>
    <property type="match status" value="1"/>
</dbReference>
<feature type="region of interest" description="Disordered" evidence="11">
    <location>
        <begin position="524"/>
        <end position="550"/>
    </location>
</feature>
<keyword evidence="9" id="KW-0539">Nucleus</keyword>
<dbReference type="InterPro" id="IPR050331">
    <property type="entry name" value="Zinc_finger"/>
</dbReference>
<dbReference type="PANTHER" id="PTHR16515">
    <property type="entry name" value="PR DOMAIN ZINC FINGER PROTEIN"/>
    <property type="match status" value="1"/>
</dbReference>
<dbReference type="PANTHER" id="PTHR16515:SF2">
    <property type="entry name" value="PR DOMAIN ZINC FINGER PROTEIN 4"/>
    <property type="match status" value="1"/>
</dbReference>
<evidence type="ECO:0008006" key="16">
    <source>
        <dbReference type="Google" id="ProtNLM"/>
    </source>
</evidence>
<dbReference type="GO" id="GO:0005634">
    <property type="term" value="C:nucleus"/>
    <property type="evidence" value="ECO:0000318"/>
    <property type="project" value="GO_Central"/>
</dbReference>
<keyword evidence="7" id="KW-0238">DNA-binding</keyword>
<feature type="domain" description="C2H2-type" evidence="12">
    <location>
        <begin position="686"/>
        <end position="713"/>
    </location>
</feature>
<keyword evidence="2" id="KW-0479">Metal-binding</keyword>
<dbReference type="FunFam" id="3.30.160.60:FF:000227">
    <property type="entry name" value="fez family zinc finger protein 1"/>
    <property type="match status" value="1"/>
</dbReference>
<dbReference type="SUPFAM" id="SSF57667">
    <property type="entry name" value="beta-beta-alpha zinc fingers"/>
    <property type="match status" value="4"/>
</dbReference>
<dbReference type="FunFam" id="3.30.160.60:FF:003758">
    <property type="match status" value="1"/>
</dbReference>
<evidence type="ECO:0000256" key="11">
    <source>
        <dbReference type="SAM" id="MobiDB-lite"/>
    </source>
</evidence>
<keyword evidence="8" id="KW-0804">Transcription</keyword>
<proteinExistence type="predicted"/>
<sequence>MEADGRELVWPPHAGDNQQLQQHHPVRSPMQHDGVSSSDNTLELHLQPPSGEGTSVMVSSRRAPARDNHPESPESTVQGLGEAVYNEATAAAAAQGEQQHTPDNEAIPIAVTILPDSSLSHHPVPTHIITMDTASTADQSQQRTESRDLMELSTAQISVTLNPASVAQIMHNGQVNSGLVNMINSIKPEDIAGPSGLNLVPNVPRNRPERKASKAVHQLLHDTEEEDEPPGAGDDRDPVDEEEFLRQGAIQTIADKPIISRARASLPPMLQIFKVEDDEIGVFAKRTISKRTQFGPLEGRIVTRDEVPKDHMTWNVKRNGEDMYIDCADEYESNWMSFIRPASCYSEQNLIAFQLGGTEIYFATIKNIPPRTELRIWYAKAYAETIGENILEITAEEAAELQEKENTWPCFECTRKFRTSELLQKHLSSHDAPVVKSRGRGKRGRPRKYPEGYRQRQRKLAQAKLEHMKSETKEEYSCDYCDKKFPRFYSLQRHLVMHSGEKNFTCDVCNKTFAHIYNRTRHMRRHKERGEFSGPLPPLRRRKSDQPTGDGNLSFACEHCDLEFESKRMLKIHVSLHFDENPEAMRDDGEEEEEMEDEDMEDGEVEEEEEEEDEEDELEMKKEDINHENRDDGIREDGDDVPSDVHASQEGQKPVDGEGDASASAAGQAAAKEEEEENSGDTKGGFICPTCTEVFPSQKELALHATDHGRRQGSTGEFVLRSRTRPTYRCRECFKVFRIKVRYNRHMDLHSRERKKTVQCEFCNKCFLNNSALSVHLKTHSGTKYYTCPFCADTFDRNEHLKLHVQTHAFNGFYTCPHCGKRFSEYNHVRKHIRGFHSMKEFPCMHCHKIFPRPDKLKLHMLRHSNQKDFLCANCGKQFKRKDKLKEHMSRMHNPERELRNKLEAEEPKKMPFKPKIPPSEMTAFTFKCRPCTLGFKRRGMLVNHLAKRHPEVAPDTVPELNLPIVKPNRNYFCAYCEKVYKSSSKRKIHIVKNHPGASVPPSLRQTKGDPNSPFGNPHTAPAGTTTTHYFACAHCPRQYSTKAKMMDHVRKKHMEPVQAAAMMNNPQQLTVVQEQTPVQAEGQQPGSITLVAQVPENIQQAVQEALSQNQTQLTANDLQHIQIATVNPDGTTTLQPILQHISGQVLGGQQTLQVVVAPQGQNDGASVSTERSTENQQTIRYIETSQVPVVQTESVQATDLLTQAMSELSQTINEFRQQPNADYQNLAQRIIHSQPGLLGQSTFQISGQPQTITVPVSIHANQASIAQNQLPQLTVTQAAMAVSQAALGISQPVGQVATTVSASQPNVAEVTQVEGGPQTIDVSHLRQSPTHFQQATQLLQLQSSAQNIVPIPSSIIQAQSQGHQQQGVQVQPGQVEIQVQNQQGQTQQVFLARNWNNYTQTFR</sequence>
<evidence type="ECO:0000259" key="13">
    <source>
        <dbReference type="PROSITE" id="PS50280"/>
    </source>
</evidence>
<dbReference type="Gene3D" id="2.170.270.10">
    <property type="entry name" value="SET domain"/>
    <property type="match status" value="1"/>
</dbReference>
<feature type="domain" description="C2H2-type" evidence="12">
    <location>
        <begin position="842"/>
        <end position="869"/>
    </location>
</feature>
<dbReference type="KEGG" id="spu:591744"/>
<evidence type="ECO:0000256" key="8">
    <source>
        <dbReference type="ARBA" id="ARBA00023163"/>
    </source>
</evidence>
<dbReference type="Gene3D" id="3.30.160.60">
    <property type="entry name" value="Classic Zinc Finger"/>
    <property type="match status" value="9"/>
</dbReference>
<evidence type="ECO:0000313" key="14">
    <source>
        <dbReference type="EnsemblMetazoa" id="XP_030833423"/>
    </source>
</evidence>
<evidence type="ECO:0000256" key="1">
    <source>
        <dbReference type="ARBA" id="ARBA00004123"/>
    </source>
</evidence>
<feature type="domain" description="C2H2-type" evidence="12">
    <location>
        <begin position="786"/>
        <end position="809"/>
    </location>
</feature>
<feature type="domain" description="C2H2-type" evidence="12">
    <location>
        <begin position="1031"/>
        <end position="1059"/>
    </location>
</feature>
<feature type="domain" description="C2H2-type" evidence="12">
    <location>
        <begin position="555"/>
        <end position="582"/>
    </location>
</feature>
<dbReference type="InterPro" id="IPR001214">
    <property type="entry name" value="SET_dom"/>
</dbReference>
<name>A0A7M7SV41_STRPU</name>
<dbReference type="CTD" id="56980"/>
<feature type="domain" description="C2H2-type" evidence="12">
    <location>
        <begin position="476"/>
        <end position="503"/>
    </location>
</feature>
<evidence type="ECO:0000256" key="4">
    <source>
        <dbReference type="ARBA" id="ARBA00022771"/>
    </source>
</evidence>
<feature type="domain" description="C2H2-type" evidence="12">
    <location>
        <begin position="758"/>
        <end position="785"/>
    </location>
</feature>
<feature type="domain" description="C2H2-type" evidence="12">
    <location>
        <begin position="504"/>
        <end position="531"/>
    </location>
</feature>
<dbReference type="SMART" id="SM00355">
    <property type="entry name" value="ZnF_C2H2"/>
    <property type="match status" value="14"/>
</dbReference>
<accession>A0A7M7SV41</accession>
<dbReference type="Proteomes" id="UP000007110">
    <property type="component" value="Unassembled WGS sequence"/>
</dbReference>
<feature type="compositionally biased region" description="Acidic residues" evidence="11">
    <location>
        <begin position="588"/>
        <end position="618"/>
    </location>
</feature>
<feature type="compositionally biased region" description="Basic and acidic residues" evidence="11">
    <location>
        <begin position="619"/>
        <end position="636"/>
    </location>
</feature>
<feature type="region of interest" description="Disordered" evidence="11">
    <location>
        <begin position="204"/>
        <end position="239"/>
    </location>
</feature>
<feature type="domain" description="C2H2-type" evidence="12">
    <location>
        <begin position="870"/>
        <end position="898"/>
    </location>
</feature>
<dbReference type="OrthoDB" id="3535323at2759"/>
<keyword evidence="6" id="KW-0805">Transcription regulation</keyword>
<evidence type="ECO:0000256" key="5">
    <source>
        <dbReference type="ARBA" id="ARBA00022833"/>
    </source>
</evidence>
<feature type="region of interest" description="Disordered" evidence="11">
    <location>
        <begin position="1"/>
        <end position="78"/>
    </location>
</feature>
<keyword evidence="4 10" id="KW-0863">Zinc-finger</keyword>
<dbReference type="GeneID" id="591744"/>
<feature type="domain" description="C2H2-type" evidence="12">
    <location>
        <begin position="408"/>
        <end position="430"/>
    </location>
</feature>
<dbReference type="RefSeq" id="XP_030833423.1">
    <property type="nucleotide sequence ID" value="XM_030977563.1"/>
</dbReference>
<evidence type="ECO:0000313" key="15">
    <source>
        <dbReference type="Proteomes" id="UP000007110"/>
    </source>
</evidence>
<dbReference type="Pfam" id="PF21549">
    <property type="entry name" value="PRDM2_PR"/>
    <property type="match status" value="1"/>
</dbReference>
<evidence type="ECO:0000256" key="2">
    <source>
        <dbReference type="ARBA" id="ARBA00022723"/>
    </source>
</evidence>
<dbReference type="InterPro" id="IPR013087">
    <property type="entry name" value="Znf_C2H2_type"/>
</dbReference>